<evidence type="ECO:0000256" key="1">
    <source>
        <dbReference type="ARBA" id="ARBA00022801"/>
    </source>
</evidence>
<dbReference type="SUPFAM" id="SSF53474">
    <property type="entry name" value="alpha/beta-Hydrolases"/>
    <property type="match status" value="1"/>
</dbReference>
<dbReference type="InterPro" id="IPR050300">
    <property type="entry name" value="GDXG_lipolytic_enzyme"/>
</dbReference>
<keyword evidence="4" id="KW-1185">Reference proteome</keyword>
<gene>
    <name evidence="3" type="ORF">EDB81DRAFT_43844</name>
</gene>
<dbReference type="EMBL" id="JAGMUV010000001">
    <property type="protein sequence ID" value="KAH7176591.1"/>
    <property type="molecule type" value="Genomic_DNA"/>
</dbReference>
<keyword evidence="1 3" id="KW-0378">Hydrolase</keyword>
<dbReference type="PANTHER" id="PTHR48081:SF8">
    <property type="entry name" value="ALPHA_BETA HYDROLASE FOLD-3 DOMAIN-CONTAINING PROTEIN-RELATED"/>
    <property type="match status" value="1"/>
</dbReference>
<evidence type="ECO:0000259" key="2">
    <source>
        <dbReference type="Pfam" id="PF07859"/>
    </source>
</evidence>
<feature type="domain" description="Alpha/beta hydrolase fold-3" evidence="2">
    <location>
        <begin position="96"/>
        <end position="323"/>
    </location>
</feature>
<reference evidence="3" key="1">
    <citation type="journal article" date="2021" name="Nat. Commun.">
        <title>Genetic determinants of endophytism in the Arabidopsis root mycobiome.</title>
        <authorList>
            <person name="Mesny F."/>
            <person name="Miyauchi S."/>
            <person name="Thiergart T."/>
            <person name="Pickel B."/>
            <person name="Atanasova L."/>
            <person name="Karlsson M."/>
            <person name="Huettel B."/>
            <person name="Barry K.W."/>
            <person name="Haridas S."/>
            <person name="Chen C."/>
            <person name="Bauer D."/>
            <person name="Andreopoulos W."/>
            <person name="Pangilinan J."/>
            <person name="LaButti K."/>
            <person name="Riley R."/>
            <person name="Lipzen A."/>
            <person name="Clum A."/>
            <person name="Drula E."/>
            <person name="Henrissat B."/>
            <person name="Kohler A."/>
            <person name="Grigoriev I.V."/>
            <person name="Martin F.M."/>
            <person name="Hacquard S."/>
        </authorList>
    </citation>
    <scope>NUCLEOTIDE SEQUENCE</scope>
    <source>
        <strain evidence="3">MPI-CAGE-AT-0147</strain>
    </source>
</reference>
<sequence>MSETPNNHDKIWQPLHPAIRDKLDPQYVDYHDKYLQYIIPDEFNAWDGSVRAPGSLPPGGTQPVPVGSIEDYPVGRFRVRAYTPTGESDERGWPVLVWFHGGGWAVGGLNNGRDLCSWVCQGARCIVVSVDYGLAPENPFPIAVEDAIDAVRWVSSGPAELGKIDITRISVGGTSAGGNLAVIAVIATLAALDQNVSLPSAKPSLPNTIVHPPASVLLFVPVIDNTATAEDVWKSSAETAPWLTAERLEWYRKLYFTRDEDRQKWDASPNYAPKALLRKFPRTWMAVSELDLLAPEALAFGEQLRNLGVDAETVVVKGGTHSILSLHGRIDRGRKMIKDAVKHLQGVFGT</sequence>
<dbReference type="Proteomes" id="UP000738349">
    <property type="component" value="Unassembled WGS sequence"/>
</dbReference>
<dbReference type="Gene3D" id="3.40.50.1820">
    <property type="entry name" value="alpha/beta hydrolase"/>
    <property type="match status" value="1"/>
</dbReference>
<evidence type="ECO:0000313" key="3">
    <source>
        <dbReference type="EMBL" id="KAH7176591.1"/>
    </source>
</evidence>
<dbReference type="GO" id="GO:0016787">
    <property type="term" value="F:hydrolase activity"/>
    <property type="evidence" value="ECO:0007669"/>
    <property type="project" value="UniProtKB-KW"/>
</dbReference>
<dbReference type="Pfam" id="PF07859">
    <property type="entry name" value="Abhydrolase_3"/>
    <property type="match status" value="1"/>
</dbReference>
<dbReference type="InterPro" id="IPR029058">
    <property type="entry name" value="AB_hydrolase_fold"/>
</dbReference>
<proteinExistence type="predicted"/>
<accession>A0A9P9JJE5</accession>
<protein>
    <submittedName>
        <fullName evidence="3">Alpha/Beta hydrolase protein</fullName>
    </submittedName>
</protein>
<dbReference type="InterPro" id="IPR013094">
    <property type="entry name" value="AB_hydrolase_3"/>
</dbReference>
<dbReference type="PANTHER" id="PTHR48081">
    <property type="entry name" value="AB HYDROLASE SUPERFAMILY PROTEIN C4A8.06C"/>
    <property type="match status" value="1"/>
</dbReference>
<organism evidence="3 4">
    <name type="scientific">Dactylonectria macrodidyma</name>
    <dbReference type="NCBI Taxonomy" id="307937"/>
    <lineage>
        <taxon>Eukaryota</taxon>
        <taxon>Fungi</taxon>
        <taxon>Dikarya</taxon>
        <taxon>Ascomycota</taxon>
        <taxon>Pezizomycotina</taxon>
        <taxon>Sordariomycetes</taxon>
        <taxon>Hypocreomycetidae</taxon>
        <taxon>Hypocreales</taxon>
        <taxon>Nectriaceae</taxon>
        <taxon>Dactylonectria</taxon>
    </lineage>
</organism>
<dbReference type="AlphaFoldDB" id="A0A9P9JJE5"/>
<evidence type="ECO:0000313" key="4">
    <source>
        <dbReference type="Proteomes" id="UP000738349"/>
    </source>
</evidence>
<name>A0A9P9JJE5_9HYPO</name>
<comment type="caution">
    <text evidence="3">The sequence shown here is derived from an EMBL/GenBank/DDBJ whole genome shotgun (WGS) entry which is preliminary data.</text>
</comment>
<dbReference type="OrthoDB" id="408631at2759"/>